<name>A0AAV7LLU8_PLEWA</name>
<dbReference type="Proteomes" id="UP001066276">
    <property type="component" value="Chromosome 11"/>
</dbReference>
<keyword evidence="2" id="KW-1185">Reference proteome</keyword>
<accession>A0AAV7LLU8</accession>
<comment type="caution">
    <text evidence="1">The sequence shown here is derived from an EMBL/GenBank/DDBJ whole genome shotgun (WGS) entry which is preliminary data.</text>
</comment>
<organism evidence="1 2">
    <name type="scientific">Pleurodeles waltl</name>
    <name type="common">Iberian ribbed newt</name>
    <dbReference type="NCBI Taxonomy" id="8319"/>
    <lineage>
        <taxon>Eukaryota</taxon>
        <taxon>Metazoa</taxon>
        <taxon>Chordata</taxon>
        <taxon>Craniata</taxon>
        <taxon>Vertebrata</taxon>
        <taxon>Euteleostomi</taxon>
        <taxon>Amphibia</taxon>
        <taxon>Batrachia</taxon>
        <taxon>Caudata</taxon>
        <taxon>Salamandroidea</taxon>
        <taxon>Salamandridae</taxon>
        <taxon>Pleurodelinae</taxon>
        <taxon>Pleurodeles</taxon>
    </lineage>
</organism>
<reference evidence="1" key="1">
    <citation type="journal article" date="2022" name="bioRxiv">
        <title>Sequencing and chromosome-scale assembly of the giantPleurodeles waltlgenome.</title>
        <authorList>
            <person name="Brown T."/>
            <person name="Elewa A."/>
            <person name="Iarovenko S."/>
            <person name="Subramanian E."/>
            <person name="Araus A.J."/>
            <person name="Petzold A."/>
            <person name="Susuki M."/>
            <person name="Suzuki K.-i.T."/>
            <person name="Hayashi T."/>
            <person name="Toyoda A."/>
            <person name="Oliveira C."/>
            <person name="Osipova E."/>
            <person name="Leigh N.D."/>
            <person name="Simon A."/>
            <person name="Yun M.H."/>
        </authorList>
    </citation>
    <scope>NUCLEOTIDE SEQUENCE</scope>
    <source>
        <strain evidence="1">20211129_DDA</strain>
        <tissue evidence="1">Liver</tissue>
    </source>
</reference>
<dbReference type="AlphaFoldDB" id="A0AAV7LLU8"/>
<protein>
    <submittedName>
        <fullName evidence="1">Uncharacterized protein</fullName>
    </submittedName>
</protein>
<sequence length="129" mass="13507">MQQHPSNFWVCRSGLHYPPPCQPRPDDPCLGAADVTGEAALVEGLAARYHSARTLKTSRPPALAVALSVGPPGGRSSGLAAVDPEVVVMMACALREPLEAGNWGSSVRPGVSFLPYSGTHGEQTGRNSF</sequence>
<evidence type="ECO:0000313" key="1">
    <source>
        <dbReference type="EMBL" id="KAJ1091352.1"/>
    </source>
</evidence>
<dbReference type="EMBL" id="JANPWB010000015">
    <property type="protein sequence ID" value="KAJ1091352.1"/>
    <property type="molecule type" value="Genomic_DNA"/>
</dbReference>
<proteinExistence type="predicted"/>
<evidence type="ECO:0000313" key="2">
    <source>
        <dbReference type="Proteomes" id="UP001066276"/>
    </source>
</evidence>
<gene>
    <name evidence="1" type="ORF">NDU88_004479</name>
</gene>